<comment type="caution">
    <text evidence="1">The sequence shown here is derived from an EMBL/GenBank/DDBJ whole genome shotgun (WGS) entry which is preliminary data.</text>
</comment>
<protein>
    <submittedName>
        <fullName evidence="1">Uncharacterized protein</fullName>
    </submittedName>
</protein>
<dbReference type="Proteomes" id="UP001500784">
    <property type="component" value="Unassembled WGS sequence"/>
</dbReference>
<proteinExistence type="predicted"/>
<dbReference type="EMBL" id="BAAALV010000002">
    <property type="protein sequence ID" value="GAA1906493.1"/>
    <property type="molecule type" value="Genomic_DNA"/>
</dbReference>
<reference evidence="1 2" key="1">
    <citation type="journal article" date="2019" name="Int. J. Syst. Evol. Microbiol.">
        <title>The Global Catalogue of Microorganisms (GCM) 10K type strain sequencing project: providing services to taxonomists for standard genome sequencing and annotation.</title>
        <authorList>
            <consortium name="The Broad Institute Genomics Platform"/>
            <consortium name="The Broad Institute Genome Sequencing Center for Infectious Disease"/>
            <person name="Wu L."/>
            <person name="Ma J."/>
        </authorList>
    </citation>
    <scope>NUCLEOTIDE SEQUENCE [LARGE SCALE GENOMIC DNA]</scope>
    <source>
        <strain evidence="1 2">JCM 13316</strain>
    </source>
</reference>
<gene>
    <name evidence="1" type="ORF">GCM10009688_08070</name>
</gene>
<organism evidence="1 2">
    <name type="scientific">Arthrobacter gandavensis</name>
    <dbReference type="NCBI Taxonomy" id="169960"/>
    <lineage>
        <taxon>Bacteria</taxon>
        <taxon>Bacillati</taxon>
        <taxon>Actinomycetota</taxon>
        <taxon>Actinomycetes</taxon>
        <taxon>Micrococcales</taxon>
        <taxon>Micrococcaceae</taxon>
        <taxon>Arthrobacter</taxon>
    </lineage>
</organism>
<sequence>MYQVNTKQAVNLQSRIRASAAPPLPASFPAPLGVVLPPSYPNEQFAGAGAGFLLVLRRLP</sequence>
<evidence type="ECO:0000313" key="1">
    <source>
        <dbReference type="EMBL" id="GAA1906493.1"/>
    </source>
</evidence>
<keyword evidence="2" id="KW-1185">Reference proteome</keyword>
<accession>A0ABN2NXP4</accession>
<evidence type="ECO:0000313" key="2">
    <source>
        <dbReference type="Proteomes" id="UP001500784"/>
    </source>
</evidence>
<name>A0ABN2NXP4_9MICC</name>